<organism evidence="2 3">
    <name type="scientific">Agrobacterium tomkonis CFBP 6623</name>
    <dbReference type="NCBI Taxonomy" id="1183432"/>
    <lineage>
        <taxon>Bacteria</taxon>
        <taxon>Pseudomonadati</taxon>
        <taxon>Pseudomonadota</taxon>
        <taxon>Alphaproteobacteria</taxon>
        <taxon>Hyphomicrobiales</taxon>
        <taxon>Rhizobiaceae</taxon>
        <taxon>Rhizobium/Agrobacterium group</taxon>
        <taxon>Agrobacterium</taxon>
        <taxon>Agrobacterium tumefaciens complex</taxon>
    </lineage>
</organism>
<dbReference type="STRING" id="1183432.AGR3A_Lc50014"/>
<protein>
    <submittedName>
        <fullName evidence="2">Uncharacterized protein</fullName>
    </submittedName>
</protein>
<evidence type="ECO:0000313" key="2">
    <source>
        <dbReference type="EMBL" id="CUX62796.1"/>
    </source>
</evidence>
<evidence type="ECO:0000256" key="1">
    <source>
        <dbReference type="SAM" id="MobiDB-lite"/>
    </source>
</evidence>
<feature type="region of interest" description="Disordered" evidence="1">
    <location>
        <begin position="41"/>
        <end position="61"/>
    </location>
</feature>
<evidence type="ECO:0000313" key="3">
    <source>
        <dbReference type="Proteomes" id="UP000191988"/>
    </source>
</evidence>
<dbReference type="AlphaFoldDB" id="A0A1S7S529"/>
<accession>A0A1S7S529</accession>
<dbReference type="Proteomes" id="UP000191988">
    <property type="component" value="Unassembled WGS sequence"/>
</dbReference>
<name>A0A1S7S529_9HYPH</name>
<keyword evidence="3" id="KW-1185">Reference proteome</keyword>
<dbReference type="EMBL" id="FBWK01000060">
    <property type="protein sequence ID" value="CUX62796.1"/>
    <property type="molecule type" value="Genomic_DNA"/>
</dbReference>
<reference evidence="3" key="1">
    <citation type="submission" date="2016-01" db="EMBL/GenBank/DDBJ databases">
        <authorList>
            <person name="Regsiter A."/>
            <person name="william w."/>
        </authorList>
    </citation>
    <scope>NUCLEOTIDE SEQUENCE [LARGE SCALE GENOMIC DNA]</scope>
    <source>
        <strain evidence="3">CFBP 6623</strain>
    </source>
</reference>
<gene>
    <name evidence="2" type="ORF">AGR3A_Lc50014</name>
</gene>
<sequence length="61" mass="6369">MVCPALRHSGRDGLGTEDSQPAVISRFLGCPVTAVASASSDAPVREGEMRPGECPNGCRLR</sequence>
<proteinExistence type="predicted"/>